<dbReference type="PANTHER" id="PTHR10775:SF189">
    <property type="entry name" value="OS03G0380600 PROTEIN"/>
    <property type="match status" value="1"/>
</dbReference>
<dbReference type="EMBL" id="CP144753">
    <property type="protein sequence ID" value="WVZ93254.1"/>
    <property type="molecule type" value="Genomic_DNA"/>
</dbReference>
<evidence type="ECO:0000313" key="4">
    <source>
        <dbReference type="Proteomes" id="UP001341281"/>
    </source>
</evidence>
<evidence type="ECO:0000259" key="2">
    <source>
        <dbReference type="Pfam" id="PF13963"/>
    </source>
</evidence>
<name>A0AAQ3UJ95_PASNO</name>
<proteinExistence type="predicted"/>
<dbReference type="InterPro" id="IPR029480">
    <property type="entry name" value="Transpos_assoc"/>
</dbReference>
<accession>A0AAQ3UJ95</accession>
<sequence>MRSDIASKKRKSTTVNGLFIMRSVATSTPIRLGMKRGTGRTVGGTRSTATPPIARNIGAAPTSTFAGAKVWTGFQPLMTAQNVPTAGLSTMPRVWMYDWPRMKRPYRNEVDKFIEAANKDAKTKKVAGICCPCKKCKNLKVWTYPCIIRSHLIIDGFVKDYSVWIHHGEKEAPPKATDTDQVSDELIGGDVDNNNDTFFDADLNMMDCGGDDDEDSGGGTSGFVSLESLEDLGLDDDSDQDDLKEMLKHFKEDILLAGAKGAENFKAVKDATKKSVYEKSNGCPAHWSLLRFVLELLILKARYGWSDSSFNDLLKLLAWLLPKPNFIPANTYQAKKVVSPLTMGVERIHACPNHCILYRGKYEKLEKCPTCGASRYKRNDIFNGDDEGPSNGKKRKKKVAPDPSEEDSCLGIDEKKRRILALVMWYLNPIDRLRHVFLEPLMEDMAKLWNDGVKMTDSLTKKDFTLRGMILTTINDYPANFSLSGHIKGKSGCLSCLDATTSEFLNGSRKVVYAKYRRFLVQGHRYRRKQINNHFDGKDEKASTPKRRHDSKHVFDMVRKINICYGKKIKRTKPPIEGVPFKKQSIFFK</sequence>
<dbReference type="Pfam" id="PF13963">
    <property type="entry name" value="Transpos_assoc"/>
    <property type="match status" value="1"/>
</dbReference>
<dbReference type="PANTHER" id="PTHR10775">
    <property type="entry name" value="OS08G0208400 PROTEIN"/>
    <property type="match status" value="1"/>
</dbReference>
<protein>
    <recommendedName>
        <fullName evidence="2">Transposase-associated domain-containing protein</fullName>
    </recommendedName>
</protein>
<organism evidence="3 4">
    <name type="scientific">Paspalum notatum var. saurae</name>
    <dbReference type="NCBI Taxonomy" id="547442"/>
    <lineage>
        <taxon>Eukaryota</taxon>
        <taxon>Viridiplantae</taxon>
        <taxon>Streptophyta</taxon>
        <taxon>Embryophyta</taxon>
        <taxon>Tracheophyta</taxon>
        <taxon>Spermatophyta</taxon>
        <taxon>Magnoliopsida</taxon>
        <taxon>Liliopsida</taxon>
        <taxon>Poales</taxon>
        <taxon>Poaceae</taxon>
        <taxon>PACMAD clade</taxon>
        <taxon>Panicoideae</taxon>
        <taxon>Andropogonodae</taxon>
        <taxon>Paspaleae</taxon>
        <taxon>Paspalinae</taxon>
        <taxon>Paspalum</taxon>
    </lineage>
</organism>
<evidence type="ECO:0000313" key="3">
    <source>
        <dbReference type="EMBL" id="WVZ93254.1"/>
    </source>
</evidence>
<dbReference type="Proteomes" id="UP001341281">
    <property type="component" value="Chromosome 09"/>
</dbReference>
<gene>
    <name evidence="3" type="ORF">U9M48_039250</name>
</gene>
<reference evidence="3 4" key="1">
    <citation type="submission" date="2024-02" db="EMBL/GenBank/DDBJ databases">
        <title>High-quality chromosome-scale genome assembly of Pensacola bahiagrass (Paspalum notatum Flugge var. saurae).</title>
        <authorList>
            <person name="Vega J.M."/>
            <person name="Podio M."/>
            <person name="Orjuela J."/>
            <person name="Siena L.A."/>
            <person name="Pessino S.C."/>
            <person name="Combes M.C."/>
            <person name="Mariac C."/>
            <person name="Albertini E."/>
            <person name="Pupilli F."/>
            <person name="Ortiz J.P.A."/>
            <person name="Leblanc O."/>
        </authorList>
    </citation>
    <scope>NUCLEOTIDE SEQUENCE [LARGE SCALE GENOMIC DNA]</scope>
    <source>
        <strain evidence="3">R1</strain>
        <tissue evidence="3">Leaf</tissue>
    </source>
</reference>
<dbReference type="AlphaFoldDB" id="A0AAQ3UJ95"/>
<feature type="region of interest" description="Disordered" evidence="1">
    <location>
        <begin position="382"/>
        <end position="409"/>
    </location>
</feature>
<feature type="domain" description="Transposase-associated" evidence="2">
    <location>
        <begin position="93"/>
        <end position="169"/>
    </location>
</feature>
<evidence type="ECO:0000256" key="1">
    <source>
        <dbReference type="SAM" id="MobiDB-lite"/>
    </source>
</evidence>
<dbReference type="InterPro" id="IPR004242">
    <property type="entry name" value="Transposase_21"/>
</dbReference>
<keyword evidence="4" id="KW-1185">Reference proteome</keyword>
<dbReference type="Pfam" id="PF02992">
    <property type="entry name" value="Transposase_21"/>
    <property type="match status" value="1"/>
</dbReference>